<protein>
    <submittedName>
        <fullName evidence="6">Polyketide biosynthesis malonyl-ACP decarboxylase PksF</fullName>
        <ecNumber evidence="6">4.1.1.87</ecNumber>
    </submittedName>
</protein>
<dbReference type="PANTHER" id="PTHR11712">
    <property type="entry name" value="POLYKETIDE SYNTHASE-RELATED"/>
    <property type="match status" value="1"/>
</dbReference>
<dbReference type="PROSITE" id="PS52004">
    <property type="entry name" value="KS3_2"/>
    <property type="match status" value="1"/>
</dbReference>
<name>A0A0M7AJQ7_9HYPH</name>
<dbReference type="EMBL" id="CXWC01000011">
    <property type="protein sequence ID" value="CTQ74013.1"/>
    <property type="molecule type" value="Genomic_DNA"/>
</dbReference>
<evidence type="ECO:0000256" key="1">
    <source>
        <dbReference type="ARBA" id="ARBA00005194"/>
    </source>
</evidence>
<evidence type="ECO:0000256" key="2">
    <source>
        <dbReference type="ARBA" id="ARBA00008467"/>
    </source>
</evidence>
<accession>A0A0M7AJQ7</accession>
<keyword evidence="3 4" id="KW-0808">Transferase</keyword>
<evidence type="ECO:0000256" key="3">
    <source>
        <dbReference type="ARBA" id="ARBA00022679"/>
    </source>
</evidence>
<dbReference type="STRING" id="311410.LA5095_00742"/>
<dbReference type="AlphaFoldDB" id="A0A0M7AJQ7"/>
<evidence type="ECO:0000313" key="7">
    <source>
        <dbReference type="Proteomes" id="UP000049983"/>
    </source>
</evidence>
<organism evidence="6 7">
    <name type="scientific">Roseibium album</name>
    <dbReference type="NCBI Taxonomy" id="311410"/>
    <lineage>
        <taxon>Bacteria</taxon>
        <taxon>Pseudomonadati</taxon>
        <taxon>Pseudomonadota</taxon>
        <taxon>Alphaproteobacteria</taxon>
        <taxon>Hyphomicrobiales</taxon>
        <taxon>Stappiaceae</taxon>
        <taxon>Roseibium</taxon>
    </lineage>
</organism>
<evidence type="ECO:0000259" key="5">
    <source>
        <dbReference type="PROSITE" id="PS52004"/>
    </source>
</evidence>
<dbReference type="InterPro" id="IPR016039">
    <property type="entry name" value="Thiolase-like"/>
</dbReference>
<dbReference type="InterPro" id="IPR014030">
    <property type="entry name" value="Ketoacyl_synth_N"/>
</dbReference>
<dbReference type="SMART" id="SM00825">
    <property type="entry name" value="PKS_KS"/>
    <property type="match status" value="1"/>
</dbReference>
<gene>
    <name evidence="6" type="primary">pksF</name>
    <name evidence="6" type="ORF">LA5096_03882</name>
</gene>
<dbReference type="GO" id="GO:0016829">
    <property type="term" value="F:lyase activity"/>
    <property type="evidence" value="ECO:0007669"/>
    <property type="project" value="UniProtKB-KW"/>
</dbReference>
<sequence>MGPKTFRNWRICSLSKAPDDRVRIAVTGIGVASGLGYGKAAFLQGLFEARGVFSELTRHGREPAGGEPPFVGVELDEPPNVLPARLARTATLSSRVAMAVLQEAWQDAGLDQVDPERIGLVVGSSNPMSREQALAAQRYADKLEFVPPRHGHMFLSSDIAGLCTSVLPIRGFSQSVDAASASGSVAVIQAMDAVRSGRVDVCIALGALQDLSGYDLHAMRSLGVMGGADHAARPGEACRPMDLAHYGFIYGEASAALVLMRKDLSMSHNSYGDLIGAGHIADGSRGPEPNSEGQVRAALNALAQAGLTAKQIDFVNGHATGTPQGDFEECRTYHSLELHHARINATKSIVGHGMSAAGALELAAVLLQIKEGRLHPTRNLENPIDESFDWVKAEPVSHEIRHALKFSFGFGGINTALVIAAP</sequence>
<dbReference type="SUPFAM" id="SSF53901">
    <property type="entry name" value="Thiolase-like"/>
    <property type="match status" value="2"/>
</dbReference>
<dbReference type="NCBIfam" id="NF005490">
    <property type="entry name" value="PRK07103.1"/>
    <property type="match status" value="1"/>
</dbReference>
<dbReference type="InterPro" id="IPR014031">
    <property type="entry name" value="Ketoacyl_synth_C"/>
</dbReference>
<dbReference type="EC" id="4.1.1.87" evidence="6"/>
<comment type="similarity">
    <text evidence="2 4">Belongs to the thiolase-like superfamily. Beta-ketoacyl-ACP synthases family.</text>
</comment>
<dbReference type="GO" id="GO:0006633">
    <property type="term" value="P:fatty acid biosynthetic process"/>
    <property type="evidence" value="ECO:0007669"/>
    <property type="project" value="TreeGrafter"/>
</dbReference>
<evidence type="ECO:0000256" key="4">
    <source>
        <dbReference type="RuleBase" id="RU003694"/>
    </source>
</evidence>
<dbReference type="InterPro" id="IPR000794">
    <property type="entry name" value="Beta-ketoacyl_synthase"/>
</dbReference>
<dbReference type="PANTHER" id="PTHR11712:SF336">
    <property type="entry name" value="3-OXOACYL-[ACYL-CARRIER-PROTEIN] SYNTHASE, MITOCHONDRIAL"/>
    <property type="match status" value="1"/>
</dbReference>
<comment type="pathway">
    <text evidence="1">Lipid metabolism; fatty acid biosynthesis.</text>
</comment>
<keyword evidence="7" id="KW-1185">Reference proteome</keyword>
<dbReference type="Gene3D" id="3.40.47.10">
    <property type="match status" value="2"/>
</dbReference>
<dbReference type="InterPro" id="IPR020841">
    <property type="entry name" value="PKS_Beta-ketoAc_synthase_dom"/>
</dbReference>
<dbReference type="OrthoDB" id="9808669at2"/>
<feature type="domain" description="Ketosynthase family 3 (KS3)" evidence="5">
    <location>
        <begin position="21"/>
        <end position="421"/>
    </location>
</feature>
<dbReference type="CDD" id="cd00834">
    <property type="entry name" value="KAS_I_II"/>
    <property type="match status" value="1"/>
</dbReference>
<reference evidence="7" key="1">
    <citation type="submission" date="2015-07" db="EMBL/GenBank/DDBJ databases">
        <authorList>
            <person name="Rodrigo-Torres Lidia"/>
            <person name="Arahal R.David."/>
        </authorList>
    </citation>
    <scope>NUCLEOTIDE SEQUENCE [LARGE SCALE GENOMIC DNA]</scope>
    <source>
        <strain evidence="7">CECT 5096</strain>
    </source>
</reference>
<dbReference type="GO" id="GO:0005829">
    <property type="term" value="C:cytosol"/>
    <property type="evidence" value="ECO:0007669"/>
    <property type="project" value="TreeGrafter"/>
</dbReference>
<proteinExistence type="inferred from homology"/>
<dbReference type="Proteomes" id="UP000049983">
    <property type="component" value="Unassembled WGS sequence"/>
</dbReference>
<keyword evidence="6" id="KW-0456">Lyase</keyword>
<dbReference type="GO" id="GO:0004315">
    <property type="term" value="F:3-oxoacyl-[acyl-carrier-protein] synthase activity"/>
    <property type="evidence" value="ECO:0007669"/>
    <property type="project" value="TreeGrafter"/>
</dbReference>
<dbReference type="Pfam" id="PF02801">
    <property type="entry name" value="Ketoacyl-synt_C"/>
    <property type="match status" value="1"/>
</dbReference>
<evidence type="ECO:0000313" key="6">
    <source>
        <dbReference type="EMBL" id="CTQ74013.1"/>
    </source>
</evidence>
<dbReference type="Pfam" id="PF00109">
    <property type="entry name" value="ketoacyl-synt"/>
    <property type="match status" value="1"/>
</dbReference>